<dbReference type="CDD" id="cd05233">
    <property type="entry name" value="SDR_c"/>
    <property type="match status" value="1"/>
</dbReference>
<dbReference type="Gene3D" id="3.40.50.720">
    <property type="entry name" value="NAD(P)-binding Rossmann-like Domain"/>
    <property type="match status" value="1"/>
</dbReference>
<dbReference type="PANTHER" id="PTHR42760">
    <property type="entry name" value="SHORT-CHAIN DEHYDROGENASES/REDUCTASES FAMILY MEMBER"/>
    <property type="match status" value="1"/>
</dbReference>
<dbReference type="InterPro" id="IPR002347">
    <property type="entry name" value="SDR_fam"/>
</dbReference>
<evidence type="ECO:0000256" key="2">
    <source>
        <dbReference type="ARBA" id="ARBA00023002"/>
    </source>
</evidence>
<keyword evidence="5" id="KW-1185">Reference proteome</keyword>
<comment type="similarity">
    <text evidence="1 3">Belongs to the short-chain dehydrogenases/reductases (SDR) family.</text>
</comment>
<dbReference type="InterPro" id="IPR036291">
    <property type="entry name" value="NAD(P)-bd_dom_sf"/>
</dbReference>
<dbReference type="AlphaFoldDB" id="A0A7W7CUT8"/>
<comment type="caution">
    <text evidence="4">The sequence shown here is derived from an EMBL/GenBank/DDBJ whole genome shotgun (WGS) entry which is preliminary data.</text>
</comment>
<dbReference type="Pfam" id="PF00106">
    <property type="entry name" value="adh_short"/>
    <property type="match status" value="1"/>
</dbReference>
<reference evidence="4 5" key="1">
    <citation type="submission" date="2020-08" db="EMBL/GenBank/DDBJ databases">
        <title>Sequencing the genomes of 1000 actinobacteria strains.</title>
        <authorList>
            <person name="Klenk H.-P."/>
        </authorList>
    </citation>
    <scope>NUCLEOTIDE SEQUENCE [LARGE SCALE GENOMIC DNA]</scope>
    <source>
        <strain evidence="4 5">DSM 45518</strain>
    </source>
</reference>
<accession>A0A7W7CUT8</accession>
<evidence type="ECO:0000256" key="1">
    <source>
        <dbReference type="ARBA" id="ARBA00006484"/>
    </source>
</evidence>
<dbReference type="GO" id="GO:0016616">
    <property type="term" value="F:oxidoreductase activity, acting on the CH-OH group of donors, NAD or NADP as acceptor"/>
    <property type="evidence" value="ECO:0007669"/>
    <property type="project" value="TreeGrafter"/>
</dbReference>
<dbReference type="EMBL" id="JACHMF010000001">
    <property type="protein sequence ID" value="MBB4693396.1"/>
    <property type="molecule type" value="Genomic_DNA"/>
</dbReference>
<dbReference type="SUPFAM" id="SSF51735">
    <property type="entry name" value="NAD(P)-binding Rossmann-fold domains"/>
    <property type="match status" value="1"/>
</dbReference>
<dbReference type="FunFam" id="3.40.50.720:FF:000084">
    <property type="entry name" value="Short-chain dehydrogenase reductase"/>
    <property type="match status" value="1"/>
</dbReference>
<gene>
    <name evidence="4" type="ORF">BKA14_003544</name>
</gene>
<sequence>MDLQLVGKRVLVTGASKGIGLATVRAFLAEGATVVGTSRTLTAELEATGAAFVAADLSGTDGARRMVEAVLEADPRLDVLVNNAGGGEMPLEAFGDPLDGDEDVWDTSLGLNLRSAVRVTRAALPALTEAKGSIVNVSSHAGRAMSANPLHYVTAKAGLNMFSRALAEKLAPSGVRVNVVSPAATRTNLTAGKDGFLARAAGAMGVDHAALLAGAPEQTGMLTGQLAEPDEIARAILLLSSPAMPSLIGTNLLVDGGAVKVA</sequence>
<dbReference type="PANTHER" id="PTHR42760:SF133">
    <property type="entry name" value="3-OXOACYL-[ACYL-CARRIER-PROTEIN] REDUCTASE"/>
    <property type="match status" value="1"/>
</dbReference>
<evidence type="ECO:0000256" key="3">
    <source>
        <dbReference type="RuleBase" id="RU000363"/>
    </source>
</evidence>
<evidence type="ECO:0000313" key="5">
    <source>
        <dbReference type="Proteomes" id="UP000542742"/>
    </source>
</evidence>
<dbReference type="RefSeq" id="WP_184952025.1">
    <property type="nucleotide sequence ID" value="NZ_BOMC01000080.1"/>
</dbReference>
<keyword evidence="2" id="KW-0560">Oxidoreductase</keyword>
<organism evidence="4 5">
    <name type="scientific">Paractinoplanes abujensis</name>
    <dbReference type="NCBI Taxonomy" id="882441"/>
    <lineage>
        <taxon>Bacteria</taxon>
        <taxon>Bacillati</taxon>
        <taxon>Actinomycetota</taxon>
        <taxon>Actinomycetes</taxon>
        <taxon>Micromonosporales</taxon>
        <taxon>Micromonosporaceae</taxon>
        <taxon>Paractinoplanes</taxon>
    </lineage>
</organism>
<protein>
    <submittedName>
        <fullName evidence="4">NAD(P)-dependent dehydrogenase (Short-subunit alcohol dehydrogenase family)</fullName>
    </submittedName>
</protein>
<dbReference type="PRINTS" id="PR00080">
    <property type="entry name" value="SDRFAMILY"/>
</dbReference>
<dbReference type="PRINTS" id="PR00081">
    <property type="entry name" value="GDHRDH"/>
</dbReference>
<name>A0A7W7CUT8_9ACTN</name>
<evidence type="ECO:0000313" key="4">
    <source>
        <dbReference type="EMBL" id="MBB4693396.1"/>
    </source>
</evidence>
<proteinExistence type="inferred from homology"/>
<dbReference type="Proteomes" id="UP000542742">
    <property type="component" value="Unassembled WGS sequence"/>
</dbReference>